<evidence type="ECO:0000313" key="8">
    <source>
        <dbReference type="Proteomes" id="UP000266340"/>
    </source>
</evidence>
<reference evidence="7 8" key="1">
    <citation type="submission" date="2018-09" db="EMBL/GenBank/DDBJ databases">
        <title>Cohnella cavernae sp. nov., isolated from a karst cave.</title>
        <authorList>
            <person name="Zhu H."/>
        </authorList>
    </citation>
    <scope>NUCLEOTIDE SEQUENCE [LARGE SCALE GENOMIC DNA]</scope>
    <source>
        <strain evidence="7 8">K2E09-144</strain>
    </source>
</reference>
<dbReference type="InterPro" id="IPR036249">
    <property type="entry name" value="Thioredoxin-like_sf"/>
</dbReference>
<accession>A0A398CKS0</accession>
<keyword evidence="5" id="KW-0472">Membrane</keyword>
<evidence type="ECO:0000256" key="1">
    <source>
        <dbReference type="ARBA" id="ARBA00010996"/>
    </source>
</evidence>
<dbReference type="Gene3D" id="3.40.30.10">
    <property type="entry name" value="Glutaredoxin"/>
    <property type="match status" value="1"/>
</dbReference>
<protein>
    <submittedName>
        <fullName evidence="7">SCO family protein</fullName>
    </submittedName>
</protein>
<organism evidence="7 8">
    <name type="scientific">Cohnella faecalis</name>
    <dbReference type="NCBI Taxonomy" id="2315694"/>
    <lineage>
        <taxon>Bacteria</taxon>
        <taxon>Bacillati</taxon>
        <taxon>Bacillota</taxon>
        <taxon>Bacilli</taxon>
        <taxon>Bacillales</taxon>
        <taxon>Paenibacillaceae</taxon>
        <taxon>Cohnella</taxon>
    </lineage>
</organism>
<evidence type="ECO:0000256" key="5">
    <source>
        <dbReference type="SAM" id="Phobius"/>
    </source>
</evidence>
<dbReference type="Proteomes" id="UP000266340">
    <property type="component" value="Unassembled WGS sequence"/>
</dbReference>
<feature type="disulfide bond" description="Redox-active" evidence="4">
    <location>
        <begin position="71"/>
        <end position="75"/>
    </location>
</feature>
<gene>
    <name evidence="7" type="ORF">D3H35_19100</name>
</gene>
<feature type="transmembrane region" description="Helical" evidence="5">
    <location>
        <begin position="6"/>
        <end position="25"/>
    </location>
</feature>
<dbReference type="GO" id="GO:0046872">
    <property type="term" value="F:metal ion binding"/>
    <property type="evidence" value="ECO:0007669"/>
    <property type="project" value="UniProtKB-KW"/>
</dbReference>
<dbReference type="RefSeq" id="WP_119150785.1">
    <property type="nucleotide sequence ID" value="NZ_JBHSOV010000035.1"/>
</dbReference>
<comment type="similarity">
    <text evidence="1">Belongs to the SCO1/2 family.</text>
</comment>
<feature type="binding site" evidence="3">
    <location>
        <position position="71"/>
    </location>
    <ligand>
        <name>Cu cation</name>
        <dbReference type="ChEBI" id="CHEBI:23378"/>
    </ligand>
</feature>
<feature type="binding site" evidence="3">
    <location>
        <position position="161"/>
    </location>
    <ligand>
        <name>Cu cation</name>
        <dbReference type="ChEBI" id="CHEBI:23378"/>
    </ligand>
</feature>
<proteinExistence type="inferred from homology"/>
<dbReference type="PANTHER" id="PTHR12151:SF25">
    <property type="entry name" value="LINALOOL DEHYDRATASE_ISOMERASE DOMAIN-CONTAINING PROTEIN"/>
    <property type="match status" value="1"/>
</dbReference>
<dbReference type="PANTHER" id="PTHR12151">
    <property type="entry name" value="ELECTRON TRANSPORT PROTIN SCO1/SENC FAMILY MEMBER"/>
    <property type="match status" value="1"/>
</dbReference>
<dbReference type="PROSITE" id="PS51352">
    <property type="entry name" value="THIOREDOXIN_2"/>
    <property type="match status" value="1"/>
</dbReference>
<dbReference type="SUPFAM" id="SSF52833">
    <property type="entry name" value="Thioredoxin-like"/>
    <property type="match status" value="1"/>
</dbReference>
<keyword evidence="2 3" id="KW-0186">Copper</keyword>
<dbReference type="InterPro" id="IPR003782">
    <property type="entry name" value="SCO1/SenC"/>
</dbReference>
<dbReference type="OrthoDB" id="9811998at2"/>
<evidence type="ECO:0000256" key="2">
    <source>
        <dbReference type="ARBA" id="ARBA00023008"/>
    </source>
</evidence>
<feature type="binding site" evidence="3">
    <location>
        <position position="75"/>
    </location>
    <ligand>
        <name>Cu cation</name>
        <dbReference type="ChEBI" id="CHEBI:23378"/>
    </ligand>
</feature>
<dbReference type="EMBL" id="QXJM01000039">
    <property type="protein sequence ID" value="RIE02752.1"/>
    <property type="molecule type" value="Genomic_DNA"/>
</dbReference>
<keyword evidence="4" id="KW-1015">Disulfide bond</keyword>
<comment type="caution">
    <text evidence="7">The sequence shown here is derived from an EMBL/GenBank/DDBJ whole genome shotgun (WGS) entry which is preliminary data.</text>
</comment>
<keyword evidence="5" id="KW-0812">Transmembrane</keyword>
<sequence>MFPKKYGFPLAVLALCLILGGYLLWSQKKDSELPIEQQGAPFSYTDLDGQTVSLDNTNGKVRLLYFFFANCPDVCPPTTFMLSQVQNQLKEAGLFGDKAQLLSVTIDPARDTVDSLKKFGDQFNADYSGWKFLRGDEKATEELAKKYQIWVSKDSPESFSHMNLIVLLDKKGQVREWISAKDYIEMGADNLPVSNIVDKIKSLI</sequence>
<dbReference type="InterPro" id="IPR013766">
    <property type="entry name" value="Thioredoxin_domain"/>
</dbReference>
<keyword evidence="8" id="KW-1185">Reference proteome</keyword>
<dbReference type="AlphaFoldDB" id="A0A398CKS0"/>
<evidence type="ECO:0000256" key="3">
    <source>
        <dbReference type="PIRSR" id="PIRSR603782-1"/>
    </source>
</evidence>
<keyword evidence="5" id="KW-1133">Transmembrane helix</keyword>
<dbReference type="CDD" id="cd02968">
    <property type="entry name" value="SCO"/>
    <property type="match status" value="1"/>
</dbReference>
<evidence type="ECO:0000313" key="7">
    <source>
        <dbReference type="EMBL" id="RIE02752.1"/>
    </source>
</evidence>
<evidence type="ECO:0000256" key="4">
    <source>
        <dbReference type="PIRSR" id="PIRSR603782-2"/>
    </source>
</evidence>
<name>A0A398CKS0_9BACL</name>
<dbReference type="Pfam" id="PF02630">
    <property type="entry name" value="SCO1-SenC"/>
    <property type="match status" value="1"/>
</dbReference>
<keyword evidence="3" id="KW-0479">Metal-binding</keyword>
<feature type="domain" description="Thioredoxin" evidence="6">
    <location>
        <begin position="33"/>
        <end position="204"/>
    </location>
</feature>
<evidence type="ECO:0000259" key="6">
    <source>
        <dbReference type="PROSITE" id="PS51352"/>
    </source>
</evidence>